<dbReference type="EMBL" id="JAURVH010001527">
    <property type="protein sequence ID" value="KAK5913311.1"/>
    <property type="molecule type" value="Genomic_DNA"/>
</dbReference>
<reference evidence="2 3" key="1">
    <citation type="journal article" date="2023" name="Mol. Biol. Evol.">
        <title>Genomics of Secondarily Temperate Adaptation in the Only Non-Antarctic Icefish.</title>
        <authorList>
            <person name="Rivera-Colon A.G."/>
            <person name="Rayamajhi N."/>
            <person name="Minhas B.F."/>
            <person name="Madrigal G."/>
            <person name="Bilyk K.T."/>
            <person name="Yoon V."/>
            <person name="Hune M."/>
            <person name="Gregory S."/>
            <person name="Cheng C.H.C."/>
            <person name="Catchen J.M."/>
        </authorList>
    </citation>
    <scope>NUCLEOTIDE SEQUENCE [LARGE SCALE GENOMIC DNA]</scope>
    <source>
        <tissue evidence="2">White muscle</tissue>
    </source>
</reference>
<gene>
    <name evidence="2" type="ORF">CgunFtcFv8_007855</name>
</gene>
<protein>
    <submittedName>
        <fullName evidence="2">Uncharacterized protein</fullName>
    </submittedName>
</protein>
<evidence type="ECO:0000313" key="2">
    <source>
        <dbReference type="EMBL" id="KAK5913311.1"/>
    </source>
</evidence>
<accession>A0AAN8HF20</accession>
<comment type="caution">
    <text evidence="2">The sequence shown here is derived from an EMBL/GenBank/DDBJ whole genome shotgun (WGS) entry which is preliminary data.</text>
</comment>
<evidence type="ECO:0000313" key="3">
    <source>
        <dbReference type="Proteomes" id="UP001331515"/>
    </source>
</evidence>
<organism evidence="2 3">
    <name type="scientific">Champsocephalus gunnari</name>
    <name type="common">Mackerel icefish</name>
    <dbReference type="NCBI Taxonomy" id="52237"/>
    <lineage>
        <taxon>Eukaryota</taxon>
        <taxon>Metazoa</taxon>
        <taxon>Chordata</taxon>
        <taxon>Craniata</taxon>
        <taxon>Vertebrata</taxon>
        <taxon>Euteleostomi</taxon>
        <taxon>Actinopterygii</taxon>
        <taxon>Neopterygii</taxon>
        <taxon>Teleostei</taxon>
        <taxon>Neoteleostei</taxon>
        <taxon>Acanthomorphata</taxon>
        <taxon>Eupercaria</taxon>
        <taxon>Perciformes</taxon>
        <taxon>Notothenioidei</taxon>
        <taxon>Channichthyidae</taxon>
        <taxon>Champsocephalus</taxon>
    </lineage>
</organism>
<proteinExistence type="predicted"/>
<keyword evidence="3" id="KW-1185">Reference proteome</keyword>
<evidence type="ECO:0000256" key="1">
    <source>
        <dbReference type="SAM" id="MobiDB-lite"/>
    </source>
</evidence>
<sequence>MSPCLWTCDVLLSVGLDHLHVPCHLDAVDLINEIGKTPKMNPIPSDPLSLLTRGRGARQSLGAGCHGGETLDDGQEGCGDPDRTPAVAPMGPFLWPRWDPSCGPDGTHPVDPMGPILWPRWDPSCGPDGTHPVDHPEAQMRPILWPRWDPS</sequence>
<feature type="region of interest" description="Disordered" evidence="1">
    <location>
        <begin position="61"/>
        <end position="90"/>
    </location>
</feature>
<name>A0AAN8HF20_CHAGU</name>
<dbReference type="Proteomes" id="UP001331515">
    <property type="component" value="Unassembled WGS sequence"/>
</dbReference>
<dbReference type="AlphaFoldDB" id="A0AAN8HF20"/>